<keyword evidence="2 5" id="KW-0547">Nucleotide-binding</keyword>
<dbReference type="PROSITE" id="PS50975">
    <property type="entry name" value="ATP_GRASP"/>
    <property type="match status" value="1"/>
</dbReference>
<evidence type="ECO:0000256" key="5">
    <source>
        <dbReference type="PROSITE-ProRule" id="PRU00409"/>
    </source>
</evidence>
<dbReference type="GO" id="GO:0005524">
    <property type="term" value="F:ATP binding"/>
    <property type="evidence" value="ECO:0007669"/>
    <property type="project" value="UniProtKB-UniRule"/>
</dbReference>
<dbReference type="Gene3D" id="3.30.1490.20">
    <property type="entry name" value="ATP-grasp fold, A domain"/>
    <property type="match status" value="1"/>
</dbReference>
<dbReference type="EMBL" id="JACNIG010000251">
    <property type="protein sequence ID" value="MBC8432867.1"/>
    <property type="molecule type" value="Genomic_DNA"/>
</dbReference>
<keyword evidence="1 7" id="KW-0436">Ligase</keyword>
<dbReference type="InterPro" id="IPR016102">
    <property type="entry name" value="Succinyl-CoA_synth-like"/>
</dbReference>
<dbReference type="Gene3D" id="3.40.50.720">
    <property type="entry name" value="NAD(P)-binding Rossmann-like Domain"/>
    <property type="match status" value="1"/>
</dbReference>
<dbReference type="Gene3D" id="3.40.630.30">
    <property type="match status" value="1"/>
</dbReference>
<dbReference type="AlphaFoldDB" id="A0A8J6P5J4"/>
<evidence type="ECO:0000256" key="2">
    <source>
        <dbReference type="ARBA" id="ARBA00022741"/>
    </source>
</evidence>
<dbReference type="InterPro" id="IPR043938">
    <property type="entry name" value="Ligase_CoA_dom"/>
</dbReference>
<evidence type="ECO:0000259" key="6">
    <source>
        <dbReference type="PROSITE" id="PS50975"/>
    </source>
</evidence>
<dbReference type="SMART" id="SM00881">
    <property type="entry name" value="CoA_binding"/>
    <property type="match status" value="1"/>
</dbReference>
<feature type="domain" description="ATP-grasp" evidence="6">
    <location>
        <begin position="496"/>
        <end position="532"/>
    </location>
</feature>
<dbReference type="SUPFAM" id="SSF55729">
    <property type="entry name" value="Acyl-CoA N-acyltransferases (Nat)"/>
    <property type="match status" value="1"/>
</dbReference>
<dbReference type="Pfam" id="PF19045">
    <property type="entry name" value="Ligase_CoA_2"/>
    <property type="match status" value="1"/>
</dbReference>
<dbReference type="InterPro" id="IPR016181">
    <property type="entry name" value="Acyl_CoA_acyltransferase"/>
</dbReference>
<dbReference type="GO" id="GO:0043758">
    <property type="term" value="F:acetate-CoA ligase (ADP-forming) activity"/>
    <property type="evidence" value="ECO:0007669"/>
    <property type="project" value="InterPro"/>
</dbReference>
<dbReference type="PANTHER" id="PTHR43334">
    <property type="entry name" value="ACETATE--COA LIGASE [ADP-FORMING]"/>
    <property type="match status" value="1"/>
</dbReference>
<dbReference type="InterPro" id="IPR011761">
    <property type="entry name" value="ATP-grasp"/>
</dbReference>
<evidence type="ECO:0000313" key="8">
    <source>
        <dbReference type="Proteomes" id="UP000605201"/>
    </source>
</evidence>
<evidence type="ECO:0000313" key="7">
    <source>
        <dbReference type="EMBL" id="MBC8432867.1"/>
    </source>
</evidence>
<dbReference type="InterPro" id="IPR013815">
    <property type="entry name" value="ATP_grasp_subdomain_1"/>
</dbReference>
<gene>
    <name evidence="7" type="ORF">H8D96_13235</name>
</gene>
<dbReference type="SUPFAM" id="SSF52210">
    <property type="entry name" value="Succinyl-CoA synthetase domains"/>
    <property type="match status" value="2"/>
</dbReference>
<dbReference type="Pfam" id="PF13607">
    <property type="entry name" value="Succ_CoA_lig"/>
    <property type="match status" value="1"/>
</dbReference>
<dbReference type="Gene3D" id="3.30.470.20">
    <property type="entry name" value="ATP-grasp fold, B domain"/>
    <property type="match status" value="1"/>
</dbReference>
<dbReference type="InterPro" id="IPR032875">
    <property type="entry name" value="Succ_CoA_lig_flav_dom"/>
</dbReference>
<dbReference type="Pfam" id="PF13549">
    <property type="entry name" value="ATP-grasp_5"/>
    <property type="match status" value="1"/>
</dbReference>
<accession>A0A8J6P5J4</accession>
<evidence type="ECO:0000256" key="3">
    <source>
        <dbReference type="ARBA" id="ARBA00022840"/>
    </source>
</evidence>
<dbReference type="FunFam" id="3.30.1490.20:FF:000020">
    <property type="entry name" value="Protein lysine acetyltransferase"/>
    <property type="match status" value="1"/>
</dbReference>
<dbReference type="SUPFAM" id="SSF51735">
    <property type="entry name" value="NAD(P)-binding Rossmann-fold domains"/>
    <property type="match status" value="1"/>
</dbReference>
<dbReference type="Proteomes" id="UP000605201">
    <property type="component" value="Unassembled WGS sequence"/>
</dbReference>
<feature type="non-terminal residue" evidence="7">
    <location>
        <position position="841"/>
    </location>
</feature>
<dbReference type="InterPro" id="IPR051538">
    <property type="entry name" value="Acyl-CoA_Synth/Transferase"/>
</dbReference>
<dbReference type="Pfam" id="PF13380">
    <property type="entry name" value="CoA_binding_2"/>
    <property type="match status" value="1"/>
</dbReference>
<dbReference type="SUPFAM" id="SSF56059">
    <property type="entry name" value="Glutathione synthetase ATP-binding domain-like"/>
    <property type="match status" value="1"/>
</dbReference>
<proteinExistence type="inferred from homology"/>
<dbReference type="InterPro" id="IPR003781">
    <property type="entry name" value="CoA-bd"/>
</dbReference>
<organism evidence="7 8">
    <name type="scientific">Candidatus Desulfatibia vada</name>
    <dbReference type="NCBI Taxonomy" id="2841696"/>
    <lineage>
        <taxon>Bacteria</taxon>
        <taxon>Pseudomonadati</taxon>
        <taxon>Thermodesulfobacteriota</taxon>
        <taxon>Desulfobacteria</taxon>
        <taxon>Desulfobacterales</taxon>
        <taxon>Desulfobacterales incertae sedis</taxon>
        <taxon>Candidatus Desulfatibia</taxon>
    </lineage>
</organism>
<evidence type="ECO:0000256" key="1">
    <source>
        <dbReference type="ARBA" id="ARBA00022598"/>
    </source>
</evidence>
<dbReference type="InterPro" id="IPR036291">
    <property type="entry name" value="NAD(P)-bd_dom_sf"/>
</dbReference>
<dbReference type="PANTHER" id="PTHR43334:SF1">
    <property type="entry name" value="3-HYDROXYPROPIONATE--COA LIGASE [ADP-FORMING]"/>
    <property type="match status" value="1"/>
</dbReference>
<dbReference type="Gene3D" id="3.40.50.261">
    <property type="entry name" value="Succinyl-CoA synthetase domains"/>
    <property type="match status" value="2"/>
</dbReference>
<sequence length="841" mass="91387">MGVYNLDRIFNPGAIAVIGASEKAGSVGSTLILNLVQGGFEGDLFPVNPRHKTIHGLKSIPSILKAERSIDLAVIATPIATVPSIVKECVQKGVKSAVIVSAGGKEAGAKGLEIEAQIARYAREGGLRVIGPNCLGIICPQQNLNASFAAHMPRKGNLAFISQSGAICSAILDLSMQEGFGFSHFVSIGSMVDVDFGDLIDFIGANPKVSSILLYVESLTNLRKFMSAARAVSRSKPIIVLKSGRSPAGTKAAASHTGAMAGEDIVYDAAFMRAGIVRVDNIGELFDCAELMARQPRPTGNRLAVITNAGGPGVMAADALSHYGSEPAPLNPETIAKLDAVLPPLWSRSNPVDILGDASPERYAKAVEICVAAKEFDGVLVILSPQAMTAPTAVAEMLASTFQKKRHPLFTAWMGGVDVAKGKEILNQAGIPTYDTPEQAIRAFLYMVDYSRNLKTLQEIPPKRSRLMSLDRDQARNLVDMALQDGKTIFTERESKELLKAYGFPVIRTEVAVSVQEAVQLAGEIGYPLAMKIVSPDILHKTDADGIRLDLRSEAEVRRAYDEVMKGARAYQPQADIWGVTMQPMILRPDYEILLGAKQDENFGPIILFGMGGIFTEVLKDRAIGLPPLNVLLARRLMENTKVYSLLKGYRNRTPADMELIEEMILRLSQLVVDFPEIIELDMNPVMIQGGKPCVVDARVIIAPPERPSPLHLVISTYPAELESREVTSGGLSIFVRPIRPEDAPLLMNLFDTLSSTSIYYRFFGHLKSLPHYMLVRFTQVDYDREIDLVAFDEGDKGEEKMLGVARLCTDPDGKRAEFAILVGDPWHGKGVGARLLEISL</sequence>
<dbReference type="GO" id="GO:0046872">
    <property type="term" value="F:metal ion binding"/>
    <property type="evidence" value="ECO:0007669"/>
    <property type="project" value="InterPro"/>
</dbReference>
<name>A0A8J6P5J4_9BACT</name>
<evidence type="ECO:0000256" key="4">
    <source>
        <dbReference type="ARBA" id="ARBA00060888"/>
    </source>
</evidence>
<comment type="caution">
    <text evidence="7">The sequence shown here is derived from an EMBL/GenBank/DDBJ whole genome shotgun (WGS) entry which is preliminary data.</text>
</comment>
<reference evidence="7 8" key="1">
    <citation type="submission" date="2020-08" db="EMBL/GenBank/DDBJ databases">
        <title>Bridging the membrane lipid divide: bacteria of the FCB group superphylum have the potential to synthesize archaeal ether lipids.</title>
        <authorList>
            <person name="Villanueva L."/>
            <person name="Von Meijenfeldt F.A.B."/>
            <person name="Westbye A.B."/>
            <person name="Yadav S."/>
            <person name="Hopmans E.C."/>
            <person name="Dutilh B.E."/>
            <person name="Sinninghe Damste J.S."/>
        </authorList>
    </citation>
    <scope>NUCLEOTIDE SEQUENCE [LARGE SCALE GENOMIC DNA]</scope>
    <source>
        <strain evidence="7">NIOZ-UU17</strain>
    </source>
</reference>
<protein>
    <submittedName>
        <fullName evidence="7">Acetate--CoA ligase family protein</fullName>
    </submittedName>
</protein>
<keyword evidence="3 5" id="KW-0067">ATP-binding</keyword>
<comment type="similarity">
    <text evidence="4">In the N-terminal section; belongs to the acetate CoA ligase alpha subunit family.</text>
</comment>